<evidence type="ECO:0000313" key="2">
    <source>
        <dbReference type="Proteomes" id="UP000464378"/>
    </source>
</evidence>
<protein>
    <submittedName>
        <fullName evidence="1">Uncharacterized protein</fullName>
    </submittedName>
</protein>
<gene>
    <name evidence="1" type="ORF">GMBLW1_38700</name>
</gene>
<dbReference type="EMBL" id="LR586016">
    <property type="protein sequence ID" value="VIP05323.1"/>
    <property type="molecule type" value="Genomic_DNA"/>
</dbReference>
<sequence>MAEINLVVSCSKRKTRVPRPSLRLRTVGRSLPIEQRASTWIGSLEQHASERIPACKLYCGEHWHTVLSILNVSSKFRQEIRVWVCSAGYGLVPIDALLSPYSATFTPGDEDAVCDGAEVRVSLPAWWASVASYNRIHGGPRTIADLASRNPDDFLLVALPHMYLTAVADDLRATVKAVQTTERFAVLSVGGTAPSEVEPYVLPAEARLQRVTGGTLSALNARLARLLITELGRKPLTFARCKKMLSDSLEFAPKVNAPARQKLTDDEVKIAILRFLKTDREASPTRLLRQLRDSGQACEHTRFVSLFWQIRGRR</sequence>
<proteinExistence type="predicted"/>
<dbReference type="InParanoid" id="A0A6C2YVX8"/>
<reference evidence="1" key="1">
    <citation type="submission" date="2019-04" db="EMBL/GenBank/DDBJ databases">
        <authorList>
            <consortium name="Science for Life Laboratories"/>
        </authorList>
    </citation>
    <scope>NUCLEOTIDE SEQUENCE</scope>
    <source>
        <strain evidence="1">MBLW1</strain>
    </source>
</reference>
<dbReference type="Proteomes" id="UP000464378">
    <property type="component" value="Chromosome"/>
</dbReference>
<name>A0A6C2YVX8_9BACT</name>
<accession>A0A6C2YVX8</accession>
<keyword evidence="2" id="KW-1185">Reference proteome</keyword>
<dbReference type="RefSeq" id="WP_232056361.1">
    <property type="nucleotide sequence ID" value="NZ_LR593887.1"/>
</dbReference>
<dbReference type="EMBL" id="LR593887">
    <property type="protein sequence ID" value="VTS08002.1"/>
    <property type="molecule type" value="Genomic_DNA"/>
</dbReference>
<organism evidence="1">
    <name type="scientific">Tuwongella immobilis</name>
    <dbReference type="NCBI Taxonomy" id="692036"/>
    <lineage>
        <taxon>Bacteria</taxon>
        <taxon>Pseudomonadati</taxon>
        <taxon>Planctomycetota</taxon>
        <taxon>Planctomycetia</taxon>
        <taxon>Gemmatales</taxon>
        <taxon>Gemmataceae</taxon>
        <taxon>Tuwongella</taxon>
    </lineage>
</organism>
<dbReference type="KEGG" id="tim:GMBLW1_38700"/>
<dbReference type="AlphaFoldDB" id="A0A6C2YVX8"/>
<evidence type="ECO:0000313" key="1">
    <source>
        <dbReference type="EMBL" id="VIP05323.1"/>
    </source>
</evidence>